<dbReference type="InterPro" id="IPR036388">
    <property type="entry name" value="WH-like_DNA-bd_sf"/>
</dbReference>
<dbReference type="RefSeq" id="WP_054582658.1">
    <property type="nucleotide sequence ID" value="NZ_LGUC01000001.1"/>
</dbReference>
<dbReference type="InterPro" id="IPR036390">
    <property type="entry name" value="WH_DNA-bd_sf"/>
</dbReference>
<feature type="region of interest" description="Disordered" evidence="1">
    <location>
        <begin position="1"/>
        <end position="22"/>
    </location>
</feature>
<evidence type="ECO:0000259" key="2">
    <source>
        <dbReference type="Pfam" id="PF12802"/>
    </source>
</evidence>
<dbReference type="Proteomes" id="UP000050535">
    <property type="component" value="Unassembled WGS sequence"/>
</dbReference>
<evidence type="ECO:0000313" key="4">
    <source>
        <dbReference type="Proteomes" id="UP000050535"/>
    </source>
</evidence>
<dbReference type="STRING" id="699431.SY89_00048"/>
<dbReference type="OrthoDB" id="312927at2157"/>
<dbReference type="InterPro" id="IPR000835">
    <property type="entry name" value="HTH_MarR-typ"/>
</dbReference>
<evidence type="ECO:0000256" key="1">
    <source>
        <dbReference type="SAM" id="MobiDB-lite"/>
    </source>
</evidence>
<dbReference type="Pfam" id="PF12802">
    <property type="entry name" value="MarR_2"/>
    <property type="match status" value="1"/>
</dbReference>
<dbReference type="AlphaFoldDB" id="A0A0P7H7I4"/>
<proteinExistence type="predicted"/>
<evidence type="ECO:0000313" key="3">
    <source>
        <dbReference type="EMBL" id="KPN29335.1"/>
    </source>
</evidence>
<organism evidence="3 4">
    <name type="scientific">Halolamina pelagica</name>
    <dbReference type="NCBI Taxonomy" id="699431"/>
    <lineage>
        <taxon>Archaea</taxon>
        <taxon>Methanobacteriati</taxon>
        <taxon>Methanobacteriota</taxon>
        <taxon>Stenosarchaea group</taxon>
        <taxon>Halobacteria</taxon>
        <taxon>Halobacteriales</taxon>
        <taxon>Haloferacaceae</taxon>
    </lineage>
</organism>
<dbReference type="Gene3D" id="1.10.10.10">
    <property type="entry name" value="Winged helix-like DNA-binding domain superfamily/Winged helix DNA-binding domain"/>
    <property type="match status" value="1"/>
</dbReference>
<protein>
    <submittedName>
        <fullName evidence="3">MarR family protein</fullName>
    </submittedName>
</protein>
<gene>
    <name evidence="3" type="ORF">SY89_00048</name>
</gene>
<keyword evidence="4" id="KW-1185">Reference proteome</keyword>
<dbReference type="PATRIC" id="fig|699431.3.peg.55"/>
<feature type="compositionally biased region" description="Acidic residues" evidence="1">
    <location>
        <begin position="101"/>
        <end position="119"/>
    </location>
</feature>
<dbReference type="GO" id="GO:0003700">
    <property type="term" value="F:DNA-binding transcription factor activity"/>
    <property type="evidence" value="ECO:0007669"/>
    <property type="project" value="InterPro"/>
</dbReference>
<feature type="region of interest" description="Disordered" evidence="1">
    <location>
        <begin position="96"/>
        <end position="119"/>
    </location>
</feature>
<sequence>MSGGSIDIHEFESADPDEFEGADKTERVIEFLATHDDRAWKAATIAERTEIDADAVSSLLSRLKKRGLVRHKSPFWAITDDEQRLAAARSVHAATERYDEQFGEEDPDEWETEDSEALR</sequence>
<accession>A0A0P7H7I4</accession>
<feature type="domain" description="HTH marR-type" evidence="2">
    <location>
        <begin position="27"/>
        <end position="72"/>
    </location>
</feature>
<dbReference type="EMBL" id="LGUC01000001">
    <property type="protein sequence ID" value="KPN29335.1"/>
    <property type="molecule type" value="Genomic_DNA"/>
</dbReference>
<reference evidence="4" key="1">
    <citation type="submission" date="2013-11" db="EMBL/GenBank/DDBJ databases">
        <authorList>
            <person name="Hoang H.T."/>
            <person name="Killian M.L."/>
            <person name="Madson D.M."/>
            <person name="Arruda P.H.E."/>
            <person name="Sun D."/>
            <person name="Schwartz K.J."/>
            <person name="Yoon K."/>
        </authorList>
    </citation>
    <scope>NUCLEOTIDE SEQUENCE [LARGE SCALE GENOMIC DNA]</scope>
    <source>
        <strain evidence="4">CDK2</strain>
    </source>
</reference>
<comment type="caution">
    <text evidence="3">The sequence shown here is derived from an EMBL/GenBank/DDBJ whole genome shotgun (WGS) entry which is preliminary data.</text>
</comment>
<name>A0A0P7H7I4_9EURY</name>
<dbReference type="SUPFAM" id="SSF46785">
    <property type="entry name" value="Winged helix' DNA-binding domain"/>
    <property type="match status" value="1"/>
</dbReference>